<proteinExistence type="predicted"/>
<keyword evidence="1" id="KW-1133">Transmembrane helix</keyword>
<feature type="transmembrane region" description="Helical" evidence="1">
    <location>
        <begin position="261"/>
        <end position="285"/>
    </location>
</feature>
<dbReference type="Pfam" id="PF05982">
    <property type="entry name" value="Sbt_1"/>
    <property type="match status" value="1"/>
</dbReference>
<dbReference type="PANTHER" id="PTHR40400">
    <property type="entry name" value="SLR1512 PROTEIN"/>
    <property type="match status" value="1"/>
</dbReference>
<feature type="transmembrane region" description="Helical" evidence="1">
    <location>
        <begin position="71"/>
        <end position="92"/>
    </location>
</feature>
<name>A0A6J6KGH4_9ZZZZ</name>
<feature type="transmembrane region" description="Helical" evidence="1">
    <location>
        <begin position="6"/>
        <end position="27"/>
    </location>
</feature>
<feature type="transmembrane region" description="Helical" evidence="1">
    <location>
        <begin position="134"/>
        <end position="153"/>
    </location>
</feature>
<dbReference type="InterPro" id="IPR010293">
    <property type="entry name" value="Sbt_1"/>
</dbReference>
<feature type="transmembrane region" description="Helical" evidence="1">
    <location>
        <begin position="297"/>
        <end position="321"/>
    </location>
</feature>
<feature type="transmembrane region" description="Helical" evidence="1">
    <location>
        <begin position="231"/>
        <end position="255"/>
    </location>
</feature>
<keyword evidence="1" id="KW-0812">Transmembrane</keyword>
<accession>A0A6J6KGH4</accession>
<keyword evidence="1" id="KW-0472">Membrane</keyword>
<sequence>MDQSLNNALGNLTSVSVLVFILGFIAARFKSDIRIPDPVYQIISVYLLFGIGLKGGVSLRHSTLDGIAKPVIATLILGCLIPALAFFALRFVKSLNEIDRGAIAAHYGSTSLVTFTAALVFLDNAKIEYEGFATALLTIMEIPGIIIGIFLATRHLNRQVSWSISLKEIVLGKTIILLVGGLVVGAISGDAGYARVEPFFVNLLPGILALFLMHLGYLAGLRIHVIKETGVGLFAFALLFPFVSGTLGVVGGYLAGLSVGGATVLGVLAASASYIAAPAAVGIALPEANPSLSITTSLGITFPLNLTIGIPTFYTLAHLLIS</sequence>
<feature type="transmembrane region" description="Helical" evidence="1">
    <location>
        <begin position="199"/>
        <end position="219"/>
    </location>
</feature>
<gene>
    <name evidence="2" type="ORF">UFOPK2234_00322</name>
</gene>
<evidence type="ECO:0000313" key="2">
    <source>
        <dbReference type="EMBL" id="CAB4648612.1"/>
    </source>
</evidence>
<feature type="transmembrane region" description="Helical" evidence="1">
    <location>
        <begin position="174"/>
        <end position="193"/>
    </location>
</feature>
<protein>
    <submittedName>
        <fullName evidence="2">Unannotated protein</fullName>
    </submittedName>
</protein>
<dbReference type="EMBL" id="CAEZWG010000042">
    <property type="protein sequence ID" value="CAB4648612.1"/>
    <property type="molecule type" value="Genomic_DNA"/>
</dbReference>
<dbReference type="AlphaFoldDB" id="A0A6J6KGH4"/>
<feature type="transmembrane region" description="Helical" evidence="1">
    <location>
        <begin position="104"/>
        <end position="122"/>
    </location>
</feature>
<evidence type="ECO:0000256" key="1">
    <source>
        <dbReference type="SAM" id="Phobius"/>
    </source>
</evidence>
<organism evidence="2">
    <name type="scientific">freshwater metagenome</name>
    <dbReference type="NCBI Taxonomy" id="449393"/>
    <lineage>
        <taxon>unclassified sequences</taxon>
        <taxon>metagenomes</taxon>
        <taxon>ecological metagenomes</taxon>
    </lineage>
</organism>
<dbReference type="PANTHER" id="PTHR40400:SF1">
    <property type="entry name" value="SLR1512 PROTEIN"/>
    <property type="match status" value="1"/>
</dbReference>
<feature type="transmembrane region" description="Helical" evidence="1">
    <location>
        <begin position="39"/>
        <end position="59"/>
    </location>
</feature>
<reference evidence="2" key="1">
    <citation type="submission" date="2020-05" db="EMBL/GenBank/DDBJ databases">
        <authorList>
            <person name="Chiriac C."/>
            <person name="Salcher M."/>
            <person name="Ghai R."/>
            <person name="Kavagutti S V."/>
        </authorList>
    </citation>
    <scope>NUCLEOTIDE SEQUENCE</scope>
</reference>